<keyword evidence="10" id="KW-1185">Reference proteome</keyword>
<keyword evidence="7" id="KW-0732">Signal</keyword>
<dbReference type="PROSITE" id="PS50240">
    <property type="entry name" value="TRYPSIN_DOM"/>
    <property type="match status" value="1"/>
</dbReference>
<name>A0A9P0X9F9_PIEBR</name>
<dbReference type="PANTHER" id="PTHR24250:SF27">
    <property type="entry name" value="ELASTASE 2 LIKE"/>
    <property type="match status" value="1"/>
</dbReference>
<feature type="chain" id="PRO_5040273338" description="Peptidase S1 domain-containing protein" evidence="7">
    <location>
        <begin position="22"/>
        <end position="235"/>
    </location>
</feature>
<evidence type="ECO:0000256" key="7">
    <source>
        <dbReference type="SAM" id="SignalP"/>
    </source>
</evidence>
<feature type="signal peptide" evidence="7">
    <location>
        <begin position="1"/>
        <end position="21"/>
    </location>
</feature>
<dbReference type="GO" id="GO:0004252">
    <property type="term" value="F:serine-type endopeptidase activity"/>
    <property type="evidence" value="ECO:0007669"/>
    <property type="project" value="InterPro"/>
</dbReference>
<dbReference type="PRINTS" id="PR00722">
    <property type="entry name" value="CHYMOTRYPSIN"/>
</dbReference>
<dbReference type="FunFam" id="2.40.10.10:FF:000068">
    <property type="entry name" value="transmembrane protease serine 2"/>
    <property type="match status" value="1"/>
</dbReference>
<keyword evidence="4" id="KW-1199">Hemostasis impairing toxin</keyword>
<dbReference type="InterPro" id="IPR009003">
    <property type="entry name" value="Peptidase_S1_PA"/>
</dbReference>
<organism evidence="9 10">
    <name type="scientific">Pieris brassicae</name>
    <name type="common">White butterfly</name>
    <name type="synonym">Large white butterfly</name>
    <dbReference type="NCBI Taxonomy" id="7116"/>
    <lineage>
        <taxon>Eukaryota</taxon>
        <taxon>Metazoa</taxon>
        <taxon>Ecdysozoa</taxon>
        <taxon>Arthropoda</taxon>
        <taxon>Hexapoda</taxon>
        <taxon>Insecta</taxon>
        <taxon>Pterygota</taxon>
        <taxon>Neoptera</taxon>
        <taxon>Endopterygota</taxon>
        <taxon>Lepidoptera</taxon>
        <taxon>Glossata</taxon>
        <taxon>Ditrysia</taxon>
        <taxon>Papilionoidea</taxon>
        <taxon>Pieridae</taxon>
        <taxon>Pierinae</taxon>
        <taxon>Pieris</taxon>
    </lineage>
</organism>
<comment type="caution">
    <text evidence="9">The sequence shown here is derived from an EMBL/GenBank/DDBJ whole genome shotgun (WGS) entry which is preliminary data.</text>
</comment>
<keyword evidence="3" id="KW-1015">Disulfide bond</keyword>
<dbReference type="InterPro" id="IPR001314">
    <property type="entry name" value="Peptidase_S1A"/>
</dbReference>
<dbReference type="EMBL" id="CALOZG010000008">
    <property type="protein sequence ID" value="CAH4029486.1"/>
    <property type="molecule type" value="Genomic_DNA"/>
</dbReference>
<evidence type="ECO:0000256" key="3">
    <source>
        <dbReference type="ARBA" id="ARBA00023157"/>
    </source>
</evidence>
<evidence type="ECO:0000256" key="5">
    <source>
        <dbReference type="ARBA" id="ARBA00055534"/>
    </source>
</evidence>
<evidence type="ECO:0000313" key="9">
    <source>
        <dbReference type="EMBL" id="CAH4029486.1"/>
    </source>
</evidence>
<feature type="domain" description="Peptidase S1" evidence="8">
    <location>
        <begin position="15"/>
        <end position="233"/>
    </location>
</feature>
<dbReference type="AlphaFoldDB" id="A0A9P0X9F9"/>
<evidence type="ECO:0000256" key="2">
    <source>
        <dbReference type="ARBA" id="ARBA00022656"/>
    </source>
</evidence>
<evidence type="ECO:0000259" key="8">
    <source>
        <dbReference type="PROSITE" id="PS50240"/>
    </source>
</evidence>
<accession>A0A9P0X9F9</accession>
<comment type="function">
    <text evidence="5">Fibrinolytic activity; shows preferential cleavage of Arg-Gly bonds in all three fibrinogen chains. Contact with the caterpillars causes severe bleeding, due the anticoagulant effect of the protein.</text>
</comment>
<dbReference type="Gene3D" id="2.40.10.10">
    <property type="entry name" value="Trypsin-like serine proteases"/>
    <property type="match status" value="1"/>
</dbReference>
<keyword evidence="2" id="KW-0800">Toxin</keyword>
<dbReference type="PANTHER" id="PTHR24250">
    <property type="entry name" value="CHYMOTRYPSIN-RELATED"/>
    <property type="match status" value="1"/>
</dbReference>
<evidence type="ECO:0000313" key="10">
    <source>
        <dbReference type="Proteomes" id="UP001152562"/>
    </source>
</evidence>
<evidence type="ECO:0000256" key="4">
    <source>
        <dbReference type="ARBA" id="ARBA00023240"/>
    </source>
</evidence>
<dbReference type="SUPFAM" id="SSF50494">
    <property type="entry name" value="Trypsin-like serine proteases"/>
    <property type="match status" value="1"/>
</dbReference>
<reference evidence="9" key="1">
    <citation type="submission" date="2022-05" db="EMBL/GenBank/DDBJ databases">
        <authorList>
            <person name="Okamura Y."/>
        </authorList>
    </citation>
    <scope>NUCLEOTIDE SEQUENCE</scope>
</reference>
<sequence length="235" mass="25833">MRAVVLSVFILSVLVWAGASAEDAQFVAAILDGEKFACAGAILNEKWIVTTGHCVKVLDPKDIKVVVGTEDYTKPGQTLTVASIEEHPNFGDITTFNYDIVLLKLASDIKLDDKTRNIALRGSDIQSNELLQITGWKYDTNTNLKSLKSEAIKNNNDCGRLSSIEADNLFCLVKSQNETHTGELGPRDLQGGPIVGAEKKLDGIIYTLVKPKKIIGLAMRLNNFSKWIKETIQKK</sequence>
<gene>
    <name evidence="9" type="ORF">PIBRA_LOCUS6234</name>
</gene>
<dbReference type="InterPro" id="IPR043504">
    <property type="entry name" value="Peptidase_S1_PA_chymotrypsin"/>
</dbReference>
<dbReference type="SMART" id="SM00020">
    <property type="entry name" value="Tryp_SPc"/>
    <property type="match status" value="1"/>
</dbReference>
<dbReference type="Pfam" id="PF00089">
    <property type="entry name" value="Trypsin"/>
    <property type="match status" value="1"/>
</dbReference>
<protein>
    <recommendedName>
        <fullName evidence="8">Peptidase S1 domain-containing protein</fullName>
    </recommendedName>
</protein>
<dbReference type="Proteomes" id="UP001152562">
    <property type="component" value="Unassembled WGS sequence"/>
</dbReference>
<comment type="subcellular location">
    <subcellularLocation>
        <location evidence="1">Secreted</location>
        <location evidence="1">Extracellular space</location>
    </subcellularLocation>
</comment>
<evidence type="ECO:0000256" key="1">
    <source>
        <dbReference type="ARBA" id="ARBA00004239"/>
    </source>
</evidence>
<evidence type="ECO:0000256" key="6">
    <source>
        <dbReference type="ARBA" id="ARBA00084094"/>
    </source>
</evidence>
<proteinExistence type="predicted"/>
<dbReference type="GO" id="GO:0006508">
    <property type="term" value="P:proteolysis"/>
    <property type="evidence" value="ECO:0007669"/>
    <property type="project" value="InterPro"/>
</dbReference>
<dbReference type="OrthoDB" id="10061449at2759"/>
<keyword evidence="6" id="KW-1205">Fibrinolytic toxin</keyword>
<dbReference type="GO" id="GO:0005576">
    <property type="term" value="C:extracellular region"/>
    <property type="evidence" value="ECO:0007669"/>
    <property type="project" value="UniProtKB-SubCell"/>
</dbReference>
<dbReference type="InterPro" id="IPR001254">
    <property type="entry name" value="Trypsin_dom"/>
</dbReference>
<dbReference type="GO" id="GO:0090729">
    <property type="term" value="F:toxin activity"/>
    <property type="evidence" value="ECO:0007669"/>
    <property type="project" value="UniProtKB-KW"/>
</dbReference>